<dbReference type="RefSeq" id="WP_185277903.1">
    <property type="nucleotide sequence ID" value="NZ_CP043641.1"/>
</dbReference>
<protein>
    <submittedName>
        <fullName evidence="1">Uncharacterized protein</fullName>
    </submittedName>
</protein>
<dbReference type="KEGG" id="lse:F1C12_06090"/>
<name>A0A7G6Y8B8_9MICO</name>
<dbReference type="AlphaFoldDB" id="A0A7G6Y8B8"/>
<organism evidence="1 2">
    <name type="scientific">Leifsonia shinshuensis</name>
    <dbReference type="NCBI Taxonomy" id="150026"/>
    <lineage>
        <taxon>Bacteria</taxon>
        <taxon>Bacillati</taxon>
        <taxon>Actinomycetota</taxon>
        <taxon>Actinomycetes</taxon>
        <taxon>Micrococcales</taxon>
        <taxon>Microbacteriaceae</taxon>
        <taxon>Leifsonia</taxon>
    </lineage>
</organism>
<gene>
    <name evidence="1" type="ORF">F1C12_06090</name>
</gene>
<sequence>MSVPALRDPAPQSPGTPQKTITELLSQWADLTNAAIAATGDTEGWFRGAMLDNRPWDPAAEEVGLLPCGTVGAKTSSQVEAIVTHDAFEADPHPIADKLTAYWESQGFTVVRTVDWTSPSGRMDIAIRATRPDGVYNGLTATSDQVSISVSSECSTHPSIDTWAEERVQERLNSLLPTPGTPPPSPAASAITDGTDDEFFWG</sequence>
<dbReference type="Proteomes" id="UP000515511">
    <property type="component" value="Chromosome"/>
</dbReference>
<evidence type="ECO:0000313" key="1">
    <source>
        <dbReference type="EMBL" id="QNE34733.1"/>
    </source>
</evidence>
<dbReference type="EMBL" id="CP043641">
    <property type="protein sequence ID" value="QNE34733.1"/>
    <property type="molecule type" value="Genomic_DNA"/>
</dbReference>
<proteinExistence type="predicted"/>
<reference evidence="2" key="1">
    <citation type="submission" date="2019-09" db="EMBL/GenBank/DDBJ databases">
        <title>Antimicrobial potential of Antarctic Bacteria.</title>
        <authorList>
            <person name="Benaud N."/>
            <person name="Edwards R.J."/>
            <person name="Ferrari B.C."/>
        </authorList>
    </citation>
    <scope>NUCLEOTIDE SEQUENCE [LARGE SCALE GENOMIC DNA]</scope>
    <source>
        <strain evidence="2">INR9</strain>
    </source>
</reference>
<accession>A0A7G6Y8B8</accession>
<evidence type="ECO:0000313" key="2">
    <source>
        <dbReference type="Proteomes" id="UP000515511"/>
    </source>
</evidence>